<keyword evidence="2" id="KW-1185">Reference proteome</keyword>
<evidence type="ECO:0000313" key="1">
    <source>
        <dbReference type="EMBL" id="QBI18696.1"/>
    </source>
</evidence>
<dbReference type="RefSeq" id="WP_131153694.1">
    <property type="nucleotide sequence ID" value="NZ_CP036402.1"/>
</dbReference>
<dbReference type="AlphaFoldDB" id="A0A411YBX7"/>
<name>A0A411YBX7_9ACTN</name>
<evidence type="ECO:0000313" key="2">
    <source>
        <dbReference type="Proteomes" id="UP000291469"/>
    </source>
</evidence>
<protein>
    <recommendedName>
        <fullName evidence="3">HPF/RaiA family ribosome-associated protein</fullName>
    </recommendedName>
</protein>
<dbReference type="EMBL" id="CP036402">
    <property type="protein sequence ID" value="QBI18696.1"/>
    <property type="molecule type" value="Genomic_DNA"/>
</dbReference>
<dbReference type="SUPFAM" id="SSF69754">
    <property type="entry name" value="Ribosome binding protein Y (YfiA homologue)"/>
    <property type="match status" value="1"/>
</dbReference>
<reference evidence="1 2" key="1">
    <citation type="submission" date="2019-01" db="EMBL/GenBank/DDBJ databases">
        <title>Egibacter rhizosphaerae EGI 80759T.</title>
        <authorList>
            <person name="Chen D.-D."/>
            <person name="Tian Y."/>
            <person name="Jiao J.-Y."/>
            <person name="Zhang X.-T."/>
            <person name="Zhang Y.-G."/>
            <person name="Zhang Y."/>
            <person name="Xiao M."/>
            <person name="Shu W.-S."/>
            <person name="Li W.-J."/>
        </authorList>
    </citation>
    <scope>NUCLEOTIDE SEQUENCE [LARGE SCALE GENOMIC DNA]</scope>
    <source>
        <strain evidence="1 2">EGI 80759</strain>
    </source>
</reference>
<accession>A0A411YBX7</accession>
<organism evidence="1 2">
    <name type="scientific">Egibacter rhizosphaerae</name>
    <dbReference type="NCBI Taxonomy" id="1670831"/>
    <lineage>
        <taxon>Bacteria</taxon>
        <taxon>Bacillati</taxon>
        <taxon>Actinomycetota</taxon>
        <taxon>Nitriliruptoria</taxon>
        <taxon>Egibacterales</taxon>
        <taxon>Egibacteraceae</taxon>
        <taxon>Egibacter</taxon>
    </lineage>
</organism>
<dbReference type="Proteomes" id="UP000291469">
    <property type="component" value="Chromosome"/>
</dbReference>
<evidence type="ECO:0008006" key="3">
    <source>
        <dbReference type="Google" id="ProtNLM"/>
    </source>
</evidence>
<dbReference type="Gene3D" id="3.30.160.100">
    <property type="entry name" value="Ribosome hibernation promotion factor-like"/>
    <property type="match status" value="1"/>
</dbReference>
<sequence>MSEHTEPSGTATVDQLRFDTGIAEAEQAWIVEDLRKLDRRLKRYDAEIVDLSLSVKDRDTPEQRMVFELDVARRRADRLVATSNQPDLREAVKEVREDMWRQLDEMIERAIESRRS</sequence>
<gene>
    <name evidence="1" type="ORF">ER308_03410</name>
</gene>
<dbReference type="KEGG" id="erz:ER308_03410"/>
<proteinExistence type="predicted"/>
<dbReference type="InterPro" id="IPR036567">
    <property type="entry name" value="RHF-like"/>
</dbReference>